<keyword evidence="1" id="KW-0732">Signal</keyword>
<evidence type="ECO:0000256" key="1">
    <source>
        <dbReference type="ARBA" id="ARBA00022729"/>
    </source>
</evidence>
<dbReference type="InterPro" id="IPR058515">
    <property type="entry name" value="DUF8202"/>
</dbReference>
<accession>A0A838ZTN4</accession>
<proteinExistence type="predicted"/>
<sequence length="526" mass="60146">MKIKNFNSEKPYFISYIESFEERDGNDSIKLNNLSSKNHSDRFEGDIAEVIFYPKLLSKIDRRKVETYLSLKYGISLPLNSDYINSKNDTIWKNDESRTFLHRVSGIGRDIAGNFNHKQSANVDDDQFLTIGLGDKIEAKNELNKKTLHDINYVLWADDFGDLSFLQEKQTPEVSLFNRTWKTKLIGEGVKSQNYIFSFDTDLMEGQNDEEEKNEVQKEKKSDSKEPELKYWLVFAPDTSGKLNINSSEFIQSVEIPKEGGRIEFSDIPFKNQTDSFLFSLVKAPELFALVETTEKNCQSDAHLKIIGGVAPYTVEFYSDENQKFPIIEKGENQFDVLNLTGGNYVCKITDAFDQTSEQDLVINSDTQGAFALEDIFLKEGESLALDLNELQNNTISEIVWRKGDQEIGWGEKHTIREEGSYNITYLTEKGCPQTTSFIVTKIPAADWSGVYPNPVRINEPFFVKLENSSLSKVRITITDFSGRIIKSKLLKEGSEIYSDTFFHQGSYHITAESQSEKFQYTLIVK</sequence>
<name>A0A838ZTN4_9FLAO</name>
<feature type="domain" description="DUF8202" evidence="2">
    <location>
        <begin position="61"/>
        <end position="217"/>
    </location>
</feature>
<dbReference type="Proteomes" id="UP000552241">
    <property type="component" value="Unassembled WGS sequence"/>
</dbReference>
<dbReference type="NCBIfam" id="TIGR04183">
    <property type="entry name" value="Por_Secre_tail"/>
    <property type="match status" value="1"/>
</dbReference>
<dbReference type="EMBL" id="JACDZE010000004">
    <property type="protein sequence ID" value="MBA5630350.1"/>
    <property type="molecule type" value="Genomic_DNA"/>
</dbReference>
<gene>
    <name evidence="3" type="ORF">HU137_11255</name>
</gene>
<protein>
    <submittedName>
        <fullName evidence="3">T9SS type A sorting domain-containing protein</fullName>
    </submittedName>
</protein>
<organism evidence="3 4">
    <name type="scientific">Moheibacter lacus</name>
    <dbReference type="NCBI Taxonomy" id="2745851"/>
    <lineage>
        <taxon>Bacteria</taxon>
        <taxon>Pseudomonadati</taxon>
        <taxon>Bacteroidota</taxon>
        <taxon>Flavobacteriia</taxon>
        <taxon>Flavobacteriales</taxon>
        <taxon>Weeksellaceae</taxon>
        <taxon>Moheibacter</taxon>
    </lineage>
</organism>
<evidence type="ECO:0000313" key="4">
    <source>
        <dbReference type="Proteomes" id="UP000552241"/>
    </source>
</evidence>
<evidence type="ECO:0000313" key="3">
    <source>
        <dbReference type="EMBL" id="MBA5630350.1"/>
    </source>
</evidence>
<keyword evidence="4" id="KW-1185">Reference proteome</keyword>
<dbReference type="InterPro" id="IPR026444">
    <property type="entry name" value="Secre_tail"/>
</dbReference>
<evidence type="ECO:0000259" key="2">
    <source>
        <dbReference type="Pfam" id="PF26628"/>
    </source>
</evidence>
<reference evidence="3 4" key="1">
    <citation type="submission" date="2020-07" db="EMBL/GenBank/DDBJ databases">
        <title>Moheibacter lacus sp. nov., a member of the family Flavobacteriaceae isolated from freshwater lake sediment.</title>
        <authorList>
            <person name="Liu Y."/>
        </authorList>
    </citation>
    <scope>NUCLEOTIDE SEQUENCE [LARGE SCALE GENOMIC DNA]</scope>
    <source>
        <strain evidence="3 4">BDHS18</strain>
    </source>
</reference>
<dbReference type="AlphaFoldDB" id="A0A838ZTN4"/>
<dbReference type="Pfam" id="PF26628">
    <property type="entry name" value="DUF8202"/>
    <property type="match status" value="1"/>
</dbReference>
<comment type="caution">
    <text evidence="3">The sequence shown here is derived from an EMBL/GenBank/DDBJ whole genome shotgun (WGS) entry which is preliminary data.</text>
</comment>